<reference evidence="2 3" key="1">
    <citation type="submission" date="2019-07" db="EMBL/GenBank/DDBJ databases">
        <title>Whole genome shotgun sequence of Halolactibacillus miurensis NBRC 100873.</title>
        <authorList>
            <person name="Hosoyama A."/>
            <person name="Uohara A."/>
            <person name="Ohji S."/>
            <person name="Ichikawa N."/>
        </authorList>
    </citation>
    <scope>NUCLEOTIDE SEQUENCE [LARGE SCALE GENOMIC DNA]</scope>
    <source>
        <strain evidence="2 3">NBRC 100873</strain>
    </source>
</reference>
<evidence type="ECO:0000313" key="2">
    <source>
        <dbReference type="EMBL" id="GEM05481.1"/>
    </source>
</evidence>
<sequence length="115" mass="13348">MEQQKAYIRAKLSDEEAGEIYGKRKNDVELVFGLLKAILGFTRFSLREKELVENEFGFALLAVNLRKFTANLSTTFFKDENTKNKFGCDLLNRKSHPVFTSYFRVLLQTLFVKNV</sequence>
<dbReference type="InterPro" id="IPR025668">
    <property type="entry name" value="Tnp_DDE_dom"/>
</dbReference>
<protein>
    <recommendedName>
        <fullName evidence="1">Transposase DDE domain-containing protein</fullName>
    </recommendedName>
</protein>
<accession>A0ABQ0VWJ0</accession>
<feature type="domain" description="Transposase DDE" evidence="1">
    <location>
        <begin position="2"/>
        <end position="68"/>
    </location>
</feature>
<proteinExistence type="predicted"/>
<comment type="caution">
    <text evidence="2">The sequence shown here is derived from an EMBL/GenBank/DDBJ whole genome shotgun (WGS) entry which is preliminary data.</text>
</comment>
<dbReference type="Pfam" id="PF13751">
    <property type="entry name" value="DDE_Tnp_1_6"/>
    <property type="match status" value="1"/>
</dbReference>
<name>A0ABQ0VWJ0_9BACI</name>
<organism evidence="2 3">
    <name type="scientific">Halolactibacillus miurensis</name>
    <dbReference type="NCBI Taxonomy" id="306541"/>
    <lineage>
        <taxon>Bacteria</taxon>
        <taxon>Bacillati</taxon>
        <taxon>Bacillota</taxon>
        <taxon>Bacilli</taxon>
        <taxon>Bacillales</taxon>
        <taxon>Bacillaceae</taxon>
        <taxon>Halolactibacillus</taxon>
    </lineage>
</organism>
<dbReference type="EMBL" id="BJWJ01000035">
    <property type="protein sequence ID" value="GEM05481.1"/>
    <property type="molecule type" value="Genomic_DNA"/>
</dbReference>
<dbReference type="Proteomes" id="UP000321773">
    <property type="component" value="Unassembled WGS sequence"/>
</dbReference>
<evidence type="ECO:0000259" key="1">
    <source>
        <dbReference type="Pfam" id="PF13751"/>
    </source>
</evidence>
<keyword evidence="3" id="KW-1185">Reference proteome</keyword>
<gene>
    <name evidence="2" type="ORF">HMI01_24690</name>
</gene>
<evidence type="ECO:0000313" key="3">
    <source>
        <dbReference type="Proteomes" id="UP000321773"/>
    </source>
</evidence>